<evidence type="ECO:0000313" key="4">
    <source>
        <dbReference type="Proteomes" id="UP000717624"/>
    </source>
</evidence>
<dbReference type="Proteomes" id="UP000717624">
    <property type="component" value="Unassembled WGS sequence"/>
</dbReference>
<reference evidence="3" key="1">
    <citation type="submission" date="2021-01" db="EMBL/GenBank/DDBJ databases">
        <title>Genomic Encyclopedia of Type Strains, Phase IV (KMG-IV): sequencing the most valuable type-strain genomes for metagenomic binning, comparative biology and taxonomic classification.</title>
        <authorList>
            <person name="Goeker M."/>
        </authorList>
    </citation>
    <scope>NUCLEOTIDE SEQUENCE</scope>
    <source>
        <strain evidence="3">DSM 25523</strain>
    </source>
</reference>
<keyword evidence="4" id="KW-1185">Reference proteome</keyword>
<feature type="region of interest" description="Disordered" evidence="1">
    <location>
        <begin position="23"/>
        <end position="46"/>
    </location>
</feature>
<dbReference type="EMBL" id="JAFBEB010000001">
    <property type="protein sequence ID" value="MBM7589019.1"/>
    <property type="molecule type" value="Genomic_DNA"/>
</dbReference>
<feature type="chain" id="PRO_5038570006" evidence="2">
    <location>
        <begin position="25"/>
        <end position="46"/>
    </location>
</feature>
<comment type="caution">
    <text evidence="3">The sequence shown here is derived from an EMBL/GenBank/DDBJ whole genome shotgun (WGS) entry which is preliminary data.</text>
</comment>
<gene>
    <name evidence="3" type="ORF">JOD01_000605</name>
</gene>
<feature type="signal peptide" evidence="2">
    <location>
        <begin position="1"/>
        <end position="24"/>
    </location>
</feature>
<evidence type="ECO:0000256" key="1">
    <source>
        <dbReference type="SAM" id="MobiDB-lite"/>
    </source>
</evidence>
<dbReference type="AlphaFoldDB" id="A0A938XY15"/>
<name>A0A938XY15_9BACL</name>
<feature type="compositionally biased region" description="Low complexity" evidence="1">
    <location>
        <begin position="23"/>
        <end position="34"/>
    </location>
</feature>
<organism evidence="3 4">
    <name type="scientific">Brevibacillus fulvus</name>
    <dbReference type="NCBI Taxonomy" id="1125967"/>
    <lineage>
        <taxon>Bacteria</taxon>
        <taxon>Bacillati</taxon>
        <taxon>Bacillota</taxon>
        <taxon>Bacilli</taxon>
        <taxon>Bacillales</taxon>
        <taxon>Paenibacillaceae</taxon>
        <taxon>Brevibacillus</taxon>
    </lineage>
</organism>
<keyword evidence="2" id="KW-0732">Signal</keyword>
<dbReference type="RefSeq" id="WP_204516718.1">
    <property type="nucleotide sequence ID" value="NZ_BAABIN010000009.1"/>
</dbReference>
<sequence length="46" mass="4992">MKKAIWKLVALAAAFMLVLSPVTTQTDQQTDSTSKISPMKVGDPGW</sequence>
<evidence type="ECO:0000313" key="3">
    <source>
        <dbReference type="EMBL" id="MBM7589019.1"/>
    </source>
</evidence>
<protein>
    <submittedName>
        <fullName evidence="3">Uncharacterized protein</fullName>
    </submittedName>
</protein>
<proteinExistence type="predicted"/>
<accession>A0A938XY15</accession>
<evidence type="ECO:0000256" key="2">
    <source>
        <dbReference type="SAM" id="SignalP"/>
    </source>
</evidence>